<evidence type="ECO:0000256" key="11">
    <source>
        <dbReference type="ARBA" id="ARBA00023284"/>
    </source>
</evidence>
<comment type="subcellular location">
    <subcellularLocation>
        <location evidence="1">Cytoplasm</location>
    </subcellularLocation>
</comment>
<proteinExistence type="inferred from homology"/>
<evidence type="ECO:0000256" key="2">
    <source>
        <dbReference type="ARBA" id="ARBA00007532"/>
    </source>
</evidence>
<feature type="disulfide bond" description="Redox-active" evidence="15">
    <location>
        <begin position="42"/>
        <end position="47"/>
    </location>
</feature>
<dbReference type="RefSeq" id="WP_188817352.1">
    <property type="nucleotide sequence ID" value="NZ_BMOF01000026.1"/>
</dbReference>
<accession>A0A8J3B7G8</accession>
<evidence type="ECO:0000256" key="10">
    <source>
        <dbReference type="ARBA" id="ARBA00023157"/>
    </source>
</evidence>
<feature type="binding site" evidence="14">
    <location>
        <position position="319"/>
    </location>
    <ligand>
        <name>FAD</name>
        <dbReference type="ChEBI" id="CHEBI:57692"/>
    </ligand>
</feature>
<evidence type="ECO:0000256" key="4">
    <source>
        <dbReference type="ARBA" id="ARBA00016961"/>
    </source>
</evidence>
<dbReference type="InterPro" id="IPR036188">
    <property type="entry name" value="FAD/NAD-bd_sf"/>
</dbReference>
<dbReference type="Proteomes" id="UP000637720">
    <property type="component" value="Unassembled WGS sequence"/>
</dbReference>
<keyword evidence="11 16" id="KW-0676">Redox-active center</keyword>
<dbReference type="PRINTS" id="PR00411">
    <property type="entry name" value="PNDRDTASEI"/>
</dbReference>
<dbReference type="PANTHER" id="PTHR22912">
    <property type="entry name" value="DISULFIDE OXIDOREDUCTASE"/>
    <property type="match status" value="1"/>
</dbReference>
<dbReference type="AlphaFoldDB" id="A0A8J3B7G8"/>
<dbReference type="NCBIfam" id="TIGR01350">
    <property type="entry name" value="lipoamide_DH"/>
    <property type="match status" value="1"/>
</dbReference>
<keyword evidence="7 14" id="KW-0274">FAD</keyword>
<evidence type="ECO:0000256" key="12">
    <source>
        <dbReference type="ARBA" id="ARBA00049187"/>
    </source>
</evidence>
<comment type="catalytic activity">
    <reaction evidence="12 16">
        <text>N(6)-[(R)-dihydrolipoyl]-L-lysyl-[protein] + NAD(+) = N(6)-[(R)-lipoyl]-L-lysyl-[protein] + NADH + H(+)</text>
        <dbReference type="Rhea" id="RHEA:15045"/>
        <dbReference type="Rhea" id="RHEA-COMP:10474"/>
        <dbReference type="Rhea" id="RHEA-COMP:10475"/>
        <dbReference type="ChEBI" id="CHEBI:15378"/>
        <dbReference type="ChEBI" id="CHEBI:57540"/>
        <dbReference type="ChEBI" id="CHEBI:57945"/>
        <dbReference type="ChEBI" id="CHEBI:83099"/>
        <dbReference type="ChEBI" id="CHEBI:83100"/>
        <dbReference type="EC" id="1.8.1.4"/>
    </reaction>
</comment>
<dbReference type="EC" id="1.8.1.4" evidence="3 16"/>
<keyword evidence="20" id="KW-1185">Reference proteome</keyword>
<gene>
    <name evidence="19" type="primary">bfmbC</name>
    <name evidence="19" type="ORF">GCM10007043_14110</name>
</gene>
<dbReference type="SUPFAM" id="SSF55424">
    <property type="entry name" value="FAD/NAD-linked reductases, dimerisation (C-terminal) domain"/>
    <property type="match status" value="1"/>
</dbReference>
<dbReference type="InterPro" id="IPR004099">
    <property type="entry name" value="Pyr_nucl-diS_OxRdtase_dimer"/>
</dbReference>
<dbReference type="InterPro" id="IPR023753">
    <property type="entry name" value="FAD/NAD-binding_dom"/>
</dbReference>
<dbReference type="InterPro" id="IPR006258">
    <property type="entry name" value="Lipoamide_DH"/>
</dbReference>
<feature type="domain" description="Pyridine nucleotide-disulphide oxidoreductase dimerisation" evidence="17">
    <location>
        <begin position="354"/>
        <end position="463"/>
    </location>
</feature>
<dbReference type="InterPro" id="IPR016156">
    <property type="entry name" value="FAD/NAD-linked_Rdtase_dimer_sf"/>
</dbReference>
<feature type="binding site" evidence="14">
    <location>
        <position position="114"/>
    </location>
    <ligand>
        <name>FAD</name>
        <dbReference type="ChEBI" id="CHEBI:57692"/>
    </ligand>
</feature>
<feature type="domain" description="FAD/NAD(P)-binding" evidence="18">
    <location>
        <begin position="5"/>
        <end position="334"/>
    </location>
</feature>
<feature type="binding site" evidence="14">
    <location>
        <begin position="187"/>
        <end position="194"/>
    </location>
    <ligand>
        <name>NAD(+)</name>
        <dbReference type="ChEBI" id="CHEBI:57540"/>
    </ligand>
</feature>
<dbReference type="Pfam" id="PF07992">
    <property type="entry name" value="Pyr_redox_2"/>
    <property type="match status" value="1"/>
</dbReference>
<comment type="cofactor">
    <cofactor evidence="14 16">
        <name>FAD</name>
        <dbReference type="ChEBI" id="CHEBI:57692"/>
    </cofactor>
    <text evidence="14 16">Binds 1 FAD per subunit.</text>
</comment>
<comment type="miscellaneous">
    <text evidence="16">The active site is a redox-active disulfide bond.</text>
</comment>
<dbReference type="Gene3D" id="3.30.390.30">
    <property type="match status" value="1"/>
</dbReference>
<evidence type="ECO:0000256" key="5">
    <source>
        <dbReference type="ARBA" id="ARBA00022490"/>
    </source>
</evidence>
<dbReference type="GO" id="GO:0004148">
    <property type="term" value="F:dihydrolipoyl dehydrogenase (NADH) activity"/>
    <property type="evidence" value="ECO:0007669"/>
    <property type="project" value="UniProtKB-EC"/>
</dbReference>
<dbReference type="PANTHER" id="PTHR22912:SF217">
    <property type="entry name" value="DIHYDROLIPOYL DEHYDROGENASE"/>
    <property type="match status" value="1"/>
</dbReference>
<keyword evidence="14" id="KW-0547">Nucleotide-binding</keyword>
<feature type="binding site" evidence="14">
    <location>
        <position position="210"/>
    </location>
    <ligand>
        <name>NAD(+)</name>
        <dbReference type="ChEBI" id="CHEBI:57540"/>
    </ligand>
</feature>
<reference evidence="19" key="2">
    <citation type="submission" date="2020-09" db="EMBL/GenBank/DDBJ databases">
        <authorList>
            <person name="Sun Q."/>
            <person name="Ohkuma M."/>
        </authorList>
    </citation>
    <scope>NUCLEOTIDE SEQUENCE</scope>
    <source>
        <strain evidence="19">JCM 14719</strain>
    </source>
</reference>
<sequence length="474" mass="50916">MAREFDLVVLGAGPGGYVAAIRAAQLGMNVAVVEKDKLGGTCLHRGCIPSKALLRSAEVYATLAEGEKYGVEAGGVALNFAKVQARKRAIVEQLHKGVQHLMKKGKITVVKGYGRLMGPSIFSPRSGAIRVETQDGEQEILVPEHVLIATGSRPRTLPGLDVDGEVVMTSDEALEMEALPKSIVIVGGGVIGVEWASMLRDFGVEVTVVEFLDRILPTEDEEISKEMARILKKRGVTIHTGTKVLPETFRKTDGGFTVEADKGGQRLTLSAEKMLVSVGRVPNVEDIGLESTEIELEKGFIKVNDYYQTKEKHIYAIGDVIATPQLAHVASHEGIVAVEHMVGLSPDPIDYTKVPRVTYSRPEVASVGLTEREAREKGYEVKVGKFNFRGNGKALIFGEPDGFVKVVADAKTNDLLGVHIIGPHASDLITEAGLARVLDATPWEVAHTVHPHPTLAEAIMEAALAVDGKAIHGA</sequence>
<evidence type="ECO:0000256" key="15">
    <source>
        <dbReference type="PIRSR" id="PIRSR000350-4"/>
    </source>
</evidence>
<dbReference type="Gene3D" id="3.50.50.60">
    <property type="entry name" value="FAD/NAD(P)-binding domain"/>
    <property type="match status" value="2"/>
</dbReference>
<reference evidence="19" key="1">
    <citation type="journal article" date="2014" name="Int. J. Syst. Evol. Microbiol.">
        <title>Complete genome sequence of Corynebacterium casei LMG S-19264T (=DSM 44701T), isolated from a smear-ripened cheese.</title>
        <authorList>
            <consortium name="US DOE Joint Genome Institute (JGI-PGF)"/>
            <person name="Walter F."/>
            <person name="Albersmeier A."/>
            <person name="Kalinowski J."/>
            <person name="Ruckert C."/>
        </authorList>
    </citation>
    <scope>NUCLEOTIDE SEQUENCE</scope>
    <source>
        <strain evidence="19">JCM 14719</strain>
    </source>
</reference>
<dbReference type="FunFam" id="3.30.390.30:FF:000001">
    <property type="entry name" value="Dihydrolipoyl dehydrogenase"/>
    <property type="match status" value="1"/>
</dbReference>
<name>A0A8J3B7G8_9BACI</name>
<dbReference type="InterPro" id="IPR012999">
    <property type="entry name" value="Pyr_OxRdtase_I_AS"/>
</dbReference>
<keyword evidence="6 16" id="KW-0285">Flavoprotein</keyword>
<evidence type="ECO:0000259" key="18">
    <source>
        <dbReference type="Pfam" id="PF07992"/>
    </source>
</evidence>
<dbReference type="SUPFAM" id="SSF51905">
    <property type="entry name" value="FAD/NAD(P)-binding domain"/>
    <property type="match status" value="1"/>
</dbReference>
<comment type="caution">
    <text evidence="19">The sequence shown here is derived from an EMBL/GenBank/DDBJ whole genome shotgun (WGS) entry which is preliminary data.</text>
</comment>
<evidence type="ECO:0000256" key="1">
    <source>
        <dbReference type="ARBA" id="ARBA00004496"/>
    </source>
</evidence>
<dbReference type="InterPro" id="IPR050151">
    <property type="entry name" value="Class-I_Pyr_Nuc-Dis_Oxidored"/>
</dbReference>
<organism evidence="19 20">
    <name type="scientific">Calditerricola satsumensis</name>
    <dbReference type="NCBI Taxonomy" id="373054"/>
    <lineage>
        <taxon>Bacteria</taxon>
        <taxon>Bacillati</taxon>
        <taxon>Bacillota</taxon>
        <taxon>Bacilli</taxon>
        <taxon>Bacillales</taxon>
        <taxon>Bacillaceae</taxon>
        <taxon>Calditerricola</taxon>
    </lineage>
</organism>
<keyword evidence="9 14" id="KW-0520">NAD</keyword>
<evidence type="ECO:0000256" key="13">
    <source>
        <dbReference type="PIRSR" id="PIRSR000350-2"/>
    </source>
</evidence>
<comment type="similarity">
    <text evidence="2 16">Belongs to the class-I pyridine nucleotide-disulfide oxidoreductase family.</text>
</comment>
<keyword evidence="5" id="KW-0963">Cytoplasm</keyword>
<evidence type="ECO:0000313" key="20">
    <source>
        <dbReference type="Proteomes" id="UP000637720"/>
    </source>
</evidence>
<keyword evidence="8 16" id="KW-0560">Oxidoreductase</keyword>
<keyword evidence="10" id="KW-1015">Disulfide bond</keyword>
<evidence type="ECO:0000313" key="19">
    <source>
        <dbReference type="EMBL" id="GGK01241.1"/>
    </source>
</evidence>
<dbReference type="PIRSF" id="PIRSF000350">
    <property type="entry name" value="Mercury_reductase_MerA"/>
    <property type="match status" value="1"/>
</dbReference>
<dbReference type="EMBL" id="BMOF01000026">
    <property type="protein sequence ID" value="GGK01241.1"/>
    <property type="molecule type" value="Genomic_DNA"/>
</dbReference>
<dbReference type="InterPro" id="IPR001100">
    <property type="entry name" value="Pyr_nuc-diS_OxRdtase"/>
</dbReference>
<feature type="binding site" evidence="14">
    <location>
        <position position="51"/>
    </location>
    <ligand>
        <name>FAD</name>
        <dbReference type="ChEBI" id="CHEBI:57692"/>
    </ligand>
</feature>
<dbReference type="GO" id="GO:0005737">
    <property type="term" value="C:cytoplasm"/>
    <property type="evidence" value="ECO:0007669"/>
    <property type="project" value="UniProtKB-SubCell"/>
</dbReference>
<feature type="binding site" evidence="14">
    <location>
        <position position="279"/>
    </location>
    <ligand>
        <name>NAD(+)</name>
        <dbReference type="ChEBI" id="CHEBI:57540"/>
    </ligand>
</feature>
<protein>
    <recommendedName>
        <fullName evidence="4 16">Dihydrolipoyl dehydrogenase</fullName>
        <ecNumber evidence="3 16">1.8.1.4</ecNumber>
    </recommendedName>
</protein>
<evidence type="ECO:0000256" key="14">
    <source>
        <dbReference type="PIRSR" id="PIRSR000350-3"/>
    </source>
</evidence>
<dbReference type="GO" id="GO:0006103">
    <property type="term" value="P:2-oxoglutarate metabolic process"/>
    <property type="evidence" value="ECO:0007669"/>
    <property type="project" value="TreeGrafter"/>
</dbReference>
<feature type="binding site" evidence="14">
    <location>
        <begin position="150"/>
        <end position="152"/>
    </location>
    <ligand>
        <name>FAD</name>
        <dbReference type="ChEBI" id="CHEBI:57692"/>
    </ligand>
</feature>
<evidence type="ECO:0000256" key="16">
    <source>
        <dbReference type="RuleBase" id="RU003692"/>
    </source>
</evidence>
<dbReference type="PROSITE" id="PS00076">
    <property type="entry name" value="PYRIDINE_REDOX_1"/>
    <property type="match status" value="1"/>
</dbReference>
<dbReference type="PRINTS" id="PR00368">
    <property type="entry name" value="FADPNR"/>
</dbReference>
<evidence type="ECO:0000256" key="3">
    <source>
        <dbReference type="ARBA" id="ARBA00012608"/>
    </source>
</evidence>
<dbReference type="GO" id="GO:0050660">
    <property type="term" value="F:flavin adenine dinucleotide binding"/>
    <property type="evidence" value="ECO:0007669"/>
    <property type="project" value="InterPro"/>
</dbReference>
<dbReference type="Pfam" id="PF02852">
    <property type="entry name" value="Pyr_redox_dim"/>
    <property type="match status" value="1"/>
</dbReference>
<evidence type="ECO:0000259" key="17">
    <source>
        <dbReference type="Pfam" id="PF02852"/>
    </source>
</evidence>
<feature type="active site" description="Proton acceptor" evidence="13">
    <location>
        <position position="452"/>
    </location>
</feature>
<evidence type="ECO:0000256" key="9">
    <source>
        <dbReference type="ARBA" id="ARBA00023027"/>
    </source>
</evidence>
<evidence type="ECO:0000256" key="6">
    <source>
        <dbReference type="ARBA" id="ARBA00022630"/>
    </source>
</evidence>
<evidence type="ECO:0000256" key="8">
    <source>
        <dbReference type="ARBA" id="ARBA00023002"/>
    </source>
</evidence>
<evidence type="ECO:0000256" key="7">
    <source>
        <dbReference type="ARBA" id="ARBA00022827"/>
    </source>
</evidence>